<dbReference type="EMBL" id="HBHT01034013">
    <property type="protein sequence ID" value="CAD9986725.1"/>
    <property type="molecule type" value="Transcribed_RNA"/>
</dbReference>
<feature type="transmembrane region" description="Helical" evidence="2">
    <location>
        <begin position="486"/>
        <end position="504"/>
    </location>
</feature>
<sequence length="527" mass="58878">MKFSFAVVLAALGMADAKRVSRATQKKQQLLRKAVPVNADGTRRQLDEEWQISGDNVIVFNDCLSLTWQNQDALEEDLYDATAAGEVVPQSSFAIFQVLNKNNAYYQSGSDQELWMLPIADWIQATALSDKEEEEAYCEACEKSYDYCYPEEEEEEAAEEEAEEEGDAEEDGEDAEEGGDERKKRFLKRKLTQKVIKHREAMEAIMGKSRMLNGQYQEYVSCYQCEANDCFDVEGEEQDGEDAEEENYCDQDAYEYGCTFEEEAVEQFMENAACVNTGVMEYDANGDQVELMAGLMCNSDGSGVEMAMFADEQCSLYYTKKSFTATMAGTYTYALLGEAAQEIMKPYINSIDCMSKEFLDLGNDEEEAEEEEDNGEGPEASETCQNLMQEAVDVDTCAGAEREYDAYQEQQEDEDNGEVYPDVWYTYDFIDGEEPDGDDVCFYIKDLNGEYSNKHIYNGDDKDGGGNFFDYKAAANGGKSGSAGKTFGIIIAVIVVVVAGVMIMQNFNSKRDSKKVPLVGNSKGAMA</sequence>
<evidence type="ECO:0000256" key="2">
    <source>
        <dbReference type="SAM" id="Phobius"/>
    </source>
</evidence>
<feature type="compositionally biased region" description="Acidic residues" evidence="1">
    <location>
        <begin position="151"/>
        <end position="179"/>
    </location>
</feature>
<feature type="chain" id="PRO_5030666057" evidence="3">
    <location>
        <begin position="18"/>
        <end position="527"/>
    </location>
</feature>
<dbReference type="AlphaFoldDB" id="A0A7S3DVQ7"/>
<feature type="region of interest" description="Disordered" evidence="1">
    <location>
        <begin position="151"/>
        <end position="183"/>
    </location>
</feature>
<proteinExistence type="predicted"/>
<organism evidence="4">
    <name type="scientific">Entomoneis paludosa</name>
    <dbReference type="NCBI Taxonomy" id="265537"/>
    <lineage>
        <taxon>Eukaryota</taxon>
        <taxon>Sar</taxon>
        <taxon>Stramenopiles</taxon>
        <taxon>Ochrophyta</taxon>
        <taxon>Bacillariophyta</taxon>
        <taxon>Bacillariophyceae</taxon>
        <taxon>Bacillariophycidae</taxon>
        <taxon>Entomoneidaceae</taxon>
        <taxon>Entomoneis</taxon>
    </lineage>
</organism>
<protein>
    <submittedName>
        <fullName evidence="4">Uncharacterized protein</fullName>
    </submittedName>
</protein>
<evidence type="ECO:0000313" key="4">
    <source>
        <dbReference type="EMBL" id="CAD9986725.1"/>
    </source>
</evidence>
<accession>A0A7S3DVQ7</accession>
<keyword evidence="2" id="KW-0472">Membrane</keyword>
<keyword evidence="2" id="KW-0812">Transmembrane</keyword>
<name>A0A7S3DVQ7_9STRA</name>
<keyword evidence="2" id="KW-1133">Transmembrane helix</keyword>
<keyword evidence="3" id="KW-0732">Signal</keyword>
<evidence type="ECO:0000256" key="1">
    <source>
        <dbReference type="SAM" id="MobiDB-lite"/>
    </source>
</evidence>
<evidence type="ECO:0000256" key="3">
    <source>
        <dbReference type="SAM" id="SignalP"/>
    </source>
</evidence>
<gene>
    <name evidence="4" type="ORF">APAL1065_LOCUS22874</name>
</gene>
<reference evidence="4" key="1">
    <citation type="submission" date="2021-01" db="EMBL/GenBank/DDBJ databases">
        <authorList>
            <person name="Corre E."/>
            <person name="Pelletier E."/>
            <person name="Niang G."/>
            <person name="Scheremetjew M."/>
            <person name="Finn R."/>
            <person name="Kale V."/>
            <person name="Holt S."/>
            <person name="Cochrane G."/>
            <person name="Meng A."/>
            <person name="Brown T."/>
            <person name="Cohen L."/>
        </authorList>
    </citation>
    <scope>NUCLEOTIDE SEQUENCE</scope>
    <source>
        <strain evidence="4">CCMP125</strain>
    </source>
</reference>
<feature type="signal peptide" evidence="3">
    <location>
        <begin position="1"/>
        <end position="17"/>
    </location>
</feature>